<dbReference type="EMBL" id="SDWS01000003">
    <property type="protein sequence ID" value="RYB91291.1"/>
    <property type="molecule type" value="Genomic_DNA"/>
</dbReference>
<keyword evidence="3" id="KW-1185">Reference proteome</keyword>
<protein>
    <submittedName>
        <fullName evidence="2">Uncharacterized protein</fullName>
    </submittedName>
</protein>
<reference evidence="2 3" key="1">
    <citation type="submission" date="2019-01" db="EMBL/GenBank/DDBJ databases">
        <title>Novel species of Nocardioides.</title>
        <authorList>
            <person name="Liu Q."/>
            <person name="Xin Y.-H."/>
        </authorList>
    </citation>
    <scope>NUCLEOTIDE SEQUENCE [LARGE SCALE GENOMIC DNA]</scope>
    <source>
        <strain evidence="2 3">HLT3-15</strain>
    </source>
</reference>
<organism evidence="2 3">
    <name type="scientific">Nocardioides glacieisoli</name>
    <dbReference type="NCBI Taxonomy" id="1168730"/>
    <lineage>
        <taxon>Bacteria</taxon>
        <taxon>Bacillati</taxon>
        <taxon>Actinomycetota</taxon>
        <taxon>Actinomycetes</taxon>
        <taxon>Propionibacteriales</taxon>
        <taxon>Nocardioidaceae</taxon>
        <taxon>Nocardioides</taxon>
    </lineage>
</organism>
<name>A0A4Q2RQQ0_9ACTN</name>
<dbReference type="Proteomes" id="UP000291838">
    <property type="component" value="Unassembled WGS sequence"/>
</dbReference>
<evidence type="ECO:0000313" key="3">
    <source>
        <dbReference type="Proteomes" id="UP000291838"/>
    </source>
</evidence>
<evidence type="ECO:0000256" key="1">
    <source>
        <dbReference type="SAM" id="MobiDB-lite"/>
    </source>
</evidence>
<gene>
    <name evidence="2" type="ORF">EUA06_08135</name>
</gene>
<comment type="caution">
    <text evidence="2">The sequence shown here is derived from an EMBL/GenBank/DDBJ whole genome shotgun (WGS) entry which is preliminary data.</text>
</comment>
<feature type="region of interest" description="Disordered" evidence="1">
    <location>
        <begin position="34"/>
        <end position="70"/>
    </location>
</feature>
<proteinExistence type="predicted"/>
<dbReference type="AlphaFoldDB" id="A0A4Q2RQQ0"/>
<evidence type="ECO:0000313" key="2">
    <source>
        <dbReference type="EMBL" id="RYB91291.1"/>
    </source>
</evidence>
<sequence>MKPARVGDDSSTTAEAGRVSNLAVVRPPETTNVPALRRVTSPGDRVGSPVVPTRAGMWERSPGTAARTSTAPLLSTAATCRRSAIIPTAGEA</sequence>
<accession>A0A4Q2RQQ0</accession>
<feature type="region of interest" description="Disordered" evidence="1">
    <location>
        <begin position="1"/>
        <end position="21"/>
    </location>
</feature>